<evidence type="ECO:0000256" key="3">
    <source>
        <dbReference type="ARBA" id="ARBA00023125"/>
    </source>
</evidence>
<feature type="region of interest" description="Disordered" evidence="6">
    <location>
        <begin position="255"/>
        <end position="290"/>
    </location>
</feature>
<gene>
    <name evidence="8" type="ORF">ANANG_G00317970</name>
</gene>
<dbReference type="PANTHER" id="PTHR21654">
    <property type="entry name" value="FI21293P1"/>
    <property type="match status" value="1"/>
</dbReference>
<dbReference type="GO" id="GO:0003677">
    <property type="term" value="F:DNA binding"/>
    <property type="evidence" value="ECO:0007669"/>
    <property type="project" value="UniProtKB-KW"/>
</dbReference>
<evidence type="ECO:0000313" key="8">
    <source>
        <dbReference type="EMBL" id="KAG5830085.1"/>
    </source>
</evidence>
<evidence type="ECO:0000259" key="7">
    <source>
        <dbReference type="Pfam" id="PF13837"/>
    </source>
</evidence>
<evidence type="ECO:0000313" key="9">
    <source>
        <dbReference type="Proteomes" id="UP001044222"/>
    </source>
</evidence>
<dbReference type="GO" id="GO:0010468">
    <property type="term" value="P:regulation of gene expression"/>
    <property type="evidence" value="ECO:0007669"/>
    <property type="project" value="UniProtKB-ARBA"/>
</dbReference>
<feature type="compositionally biased region" description="Polar residues" evidence="6">
    <location>
        <begin position="89"/>
        <end position="98"/>
    </location>
</feature>
<evidence type="ECO:0000256" key="4">
    <source>
        <dbReference type="ARBA" id="ARBA00023163"/>
    </source>
</evidence>
<dbReference type="GO" id="GO:0005634">
    <property type="term" value="C:nucleus"/>
    <property type="evidence" value="ECO:0007669"/>
    <property type="project" value="UniProtKB-SubCell"/>
</dbReference>
<feature type="compositionally biased region" description="Acidic residues" evidence="6">
    <location>
        <begin position="104"/>
        <end position="113"/>
    </location>
</feature>
<feature type="domain" description="Myb/SANT-like DNA-binding" evidence="7">
    <location>
        <begin position="13"/>
        <end position="82"/>
    </location>
</feature>
<feature type="region of interest" description="Disordered" evidence="6">
    <location>
        <begin position="75"/>
        <end position="115"/>
    </location>
</feature>
<sequence length="334" mass="37433">MKYVSFIRLPAGTDEETVRLIRLRAENDNLFTGKRHAAGKAWKEILRQMGLQGRVSHAQAAKKWDNLKRKYKELRSSAAGTGTDRGESTAATAATWPQTCVKAEEEEEEEEGEATQPFCHHSWTHFQTFRLIRLRSENDHRFTGKRHTAKKAWKEILQQMGLQSQVSPAQAAKKWDNMKRKYKELRSSASGTGTDRGEATAATWPWFTAMHEAVDRGESVDLAHVADETSDAGGSSPSGSVTATGSVVCVEVGEEVVEEEEETDDDDAQPDSSGTDDEPCTFACPPPPKRRRTCQAAILEFLKEEAAKEEERFRAAQETTNRFLDLFERLINKL</sequence>
<feature type="domain" description="Myb/SANT-like DNA-binding" evidence="7">
    <location>
        <begin position="121"/>
        <end position="212"/>
    </location>
</feature>
<dbReference type="EMBL" id="JAFIRN010000161">
    <property type="protein sequence ID" value="KAG5830085.1"/>
    <property type="molecule type" value="Genomic_DNA"/>
</dbReference>
<reference evidence="8" key="1">
    <citation type="submission" date="2021-01" db="EMBL/GenBank/DDBJ databases">
        <title>A chromosome-scale assembly of European eel, Anguilla anguilla.</title>
        <authorList>
            <person name="Henkel C."/>
            <person name="Jong-Raadsen S.A."/>
            <person name="Dufour S."/>
            <person name="Weltzien F.-A."/>
            <person name="Palstra A.P."/>
            <person name="Pelster B."/>
            <person name="Spaink H.P."/>
            <person name="Van Den Thillart G.E."/>
            <person name="Jansen H."/>
            <person name="Zahm M."/>
            <person name="Klopp C."/>
            <person name="Cedric C."/>
            <person name="Louis A."/>
            <person name="Berthelot C."/>
            <person name="Parey E."/>
            <person name="Roest Crollius H."/>
            <person name="Montfort J."/>
            <person name="Robinson-Rechavi M."/>
            <person name="Bucao C."/>
            <person name="Bouchez O."/>
            <person name="Gislard M."/>
            <person name="Lluch J."/>
            <person name="Milhes M."/>
            <person name="Lampietro C."/>
            <person name="Lopez Roques C."/>
            <person name="Donnadieu C."/>
            <person name="Braasch I."/>
            <person name="Desvignes T."/>
            <person name="Postlethwait J."/>
            <person name="Bobe J."/>
            <person name="Guiguen Y."/>
            <person name="Dirks R."/>
        </authorList>
    </citation>
    <scope>NUCLEOTIDE SEQUENCE</scope>
    <source>
        <strain evidence="8">Tag_6206</strain>
        <tissue evidence="8">Liver</tissue>
    </source>
</reference>
<keyword evidence="5" id="KW-0539">Nucleus</keyword>
<keyword evidence="9" id="KW-1185">Reference proteome</keyword>
<protein>
    <recommendedName>
        <fullName evidence="7">Myb/SANT-like DNA-binding domain-containing protein</fullName>
    </recommendedName>
</protein>
<dbReference type="Pfam" id="PF13837">
    <property type="entry name" value="Myb_DNA-bind_4"/>
    <property type="match status" value="2"/>
</dbReference>
<keyword evidence="3" id="KW-0238">DNA-binding</keyword>
<evidence type="ECO:0000256" key="5">
    <source>
        <dbReference type="ARBA" id="ARBA00023242"/>
    </source>
</evidence>
<comment type="subcellular location">
    <subcellularLocation>
        <location evidence="1">Nucleus</location>
    </subcellularLocation>
</comment>
<evidence type="ECO:0000256" key="1">
    <source>
        <dbReference type="ARBA" id="ARBA00004123"/>
    </source>
</evidence>
<dbReference type="PANTHER" id="PTHR21654:SF84">
    <property type="entry name" value="SI:DKEY-66I24.7"/>
    <property type="match status" value="1"/>
</dbReference>
<accession>A0A9D3RHN9</accession>
<proteinExistence type="predicted"/>
<dbReference type="AlphaFoldDB" id="A0A9D3RHN9"/>
<dbReference type="Gene3D" id="1.10.10.60">
    <property type="entry name" value="Homeodomain-like"/>
    <property type="match status" value="2"/>
</dbReference>
<evidence type="ECO:0000256" key="6">
    <source>
        <dbReference type="SAM" id="MobiDB-lite"/>
    </source>
</evidence>
<organism evidence="8 9">
    <name type="scientific">Anguilla anguilla</name>
    <name type="common">European freshwater eel</name>
    <name type="synonym">Muraena anguilla</name>
    <dbReference type="NCBI Taxonomy" id="7936"/>
    <lineage>
        <taxon>Eukaryota</taxon>
        <taxon>Metazoa</taxon>
        <taxon>Chordata</taxon>
        <taxon>Craniata</taxon>
        <taxon>Vertebrata</taxon>
        <taxon>Euteleostomi</taxon>
        <taxon>Actinopterygii</taxon>
        <taxon>Neopterygii</taxon>
        <taxon>Teleostei</taxon>
        <taxon>Anguilliformes</taxon>
        <taxon>Anguillidae</taxon>
        <taxon>Anguilla</taxon>
    </lineage>
</organism>
<dbReference type="Proteomes" id="UP001044222">
    <property type="component" value="Unassembled WGS sequence"/>
</dbReference>
<name>A0A9D3RHN9_ANGAN</name>
<feature type="compositionally biased region" description="Acidic residues" evidence="6">
    <location>
        <begin position="255"/>
        <end position="279"/>
    </location>
</feature>
<dbReference type="InterPro" id="IPR044822">
    <property type="entry name" value="Myb_DNA-bind_4"/>
</dbReference>
<comment type="caution">
    <text evidence="8">The sequence shown here is derived from an EMBL/GenBank/DDBJ whole genome shotgun (WGS) entry which is preliminary data.</text>
</comment>
<evidence type="ECO:0000256" key="2">
    <source>
        <dbReference type="ARBA" id="ARBA00023015"/>
    </source>
</evidence>
<keyword evidence="2" id="KW-0805">Transcription regulation</keyword>
<keyword evidence="4" id="KW-0804">Transcription</keyword>